<protein>
    <submittedName>
        <fullName evidence="1">Uncharacterized protein</fullName>
    </submittedName>
</protein>
<accession>C5S162</accession>
<evidence type="ECO:0000313" key="1">
    <source>
        <dbReference type="EMBL" id="EER47293.1"/>
    </source>
</evidence>
<organism evidence="1 2">
    <name type="scientific">Actinobacillus minor NM305</name>
    <dbReference type="NCBI Taxonomy" id="637911"/>
    <lineage>
        <taxon>Bacteria</taxon>
        <taxon>Pseudomonadati</taxon>
        <taxon>Pseudomonadota</taxon>
        <taxon>Gammaproteobacteria</taxon>
        <taxon>Pasteurellales</taxon>
        <taxon>Pasteurellaceae</taxon>
        <taxon>Actinobacillus</taxon>
    </lineage>
</organism>
<dbReference type="Proteomes" id="UP000005532">
    <property type="component" value="Unassembled WGS sequence"/>
</dbReference>
<dbReference type="EMBL" id="ACQL01000085">
    <property type="protein sequence ID" value="EER47293.1"/>
    <property type="molecule type" value="Genomic_DNA"/>
</dbReference>
<reference evidence="1 2" key="1">
    <citation type="journal article" date="2010" name="Vet. Microbiol.">
        <title>Production of haemolysins by strains of the Actinobacillus minor/porcitonsillarum complex.</title>
        <authorList>
            <person name="Arya G."/>
            <person name="Niven D.F."/>
        </authorList>
    </citation>
    <scope>NUCLEOTIDE SEQUENCE [LARGE SCALE GENOMIC DNA]</scope>
    <source>
        <strain evidence="1 2">NM305</strain>
    </source>
</reference>
<name>C5S162_9PAST</name>
<evidence type="ECO:0000313" key="2">
    <source>
        <dbReference type="Proteomes" id="UP000005532"/>
    </source>
</evidence>
<gene>
    <name evidence="1" type="ORF">AM305_08199</name>
</gene>
<sequence>MAFYVRVCLAFNKRQRRSLFFAQSRRKNCRLVILNKVFLTQSGQKRSPSLRVVPKKALAVVVKLVNSPAINGVLRLAEGFFRRQRSFLLKAKQTLN</sequence>
<dbReference type="AlphaFoldDB" id="C5S162"/>
<comment type="caution">
    <text evidence="1">The sequence shown here is derived from an EMBL/GenBank/DDBJ whole genome shotgun (WGS) entry which is preliminary data.</text>
</comment>
<proteinExistence type="predicted"/>